<feature type="transmembrane region" description="Helical" evidence="8">
    <location>
        <begin position="380"/>
        <end position="402"/>
    </location>
</feature>
<evidence type="ECO:0000313" key="10">
    <source>
        <dbReference type="EMBL" id="ALS56159.1"/>
    </source>
</evidence>
<keyword evidence="7 8" id="KW-0472">Membrane</keyword>
<dbReference type="GO" id="GO:0042371">
    <property type="term" value="P:vitamin K biosynthetic process"/>
    <property type="evidence" value="ECO:0007669"/>
    <property type="project" value="TreeGrafter"/>
</dbReference>
<dbReference type="Gene3D" id="2.30.110.10">
    <property type="entry name" value="Electron Transport, Fmn-binding Protein, Chain A"/>
    <property type="match status" value="1"/>
</dbReference>
<dbReference type="InterPro" id="IPR011576">
    <property type="entry name" value="Pyridox_Oxase_N"/>
</dbReference>
<evidence type="ECO:0000256" key="2">
    <source>
        <dbReference type="ARBA" id="ARBA00004863"/>
    </source>
</evidence>
<accession>A0A0U2VXX1</accession>
<feature type="transmembrane region" description="Helical" evidence="8">
    <location>
        <begin position="347"/>
        <end position="368"/>
    </location>
</feature>
<feature type="transmembrane region" description="Helical" evidence="8">
    <location>
        <begin position="198"/>
        <end position="218"/>
    </location>
</feature>
<dbReference type="GO" id="GO:0009234">
    <property type="term" value="P:menaquinone biosynthetic process"/>
    <property type="evidence" value="ECO:0007669"/>
    <property type="project" value="UniProtKB-UniPathway"/>
</dbReference>
<dbReference type="Pfam" id="PF01243">
    <property type="entry name" value="PNPOx_N"/>
    <property type="match status" value="1"/>
</dbReference>
<feature type="transmembrane region" description="Helical" evidence="8">
    <location>
        <begin position="315"/>
        <end position="335"/>
    </location>
</feature>
<dbReference type="GO" id="GO:0016020">
    <property type="term" value="C:membrane"/>
    <property type="evidence" value="ECO:0007669"/>
    <property type="project" value="UniProtKB-SubCell"/>
</dbReference>
<dbReference type="CDD" id="cd13962">
    <property type="entry name" value="PT_UbiA_UBIAD1"/>
    <property type="match status" value="1"/>
</dbReference>
<keyword evidence="6 8" id="KW-1133">Transmembrane helix</keyword>
<feature type="transmembrane region" description="Helical" evidence="8">
    <location>
        <begin position="230"/>
        <end position="248"/>
    </location>
</feature>
<evidence type="ECO:0000256" key="3">
    <source>
        <dbReference type="ARBA" id="ARBA00022428"/>
    </source>
</evidence>
<dbReference type="Pfam" id="PF01040">
    <property type="entry name" value="UbiA"/>
    <property type="match status" value="1"/>
</dbReference>
<dbReference type="EMBL" id="KT201089">
    <property type="protein sequence ID" value="ALS56159.1"/>
    <property type="molecule type" value="Genomic_DNA"/>
</dbReference>
<feature type="transmembrane region" description="Helical" evidence="8">
    <location>
        <begin position="505"/>
        <end position="528"/>
    </location>
</feature>
<dbReference type="AlphaFoldDB" id="A0A0U2VXX1"/>
<keyword evidence="4" id="KW-0808">Transferase</keyword>
<dbReference type="InterPro" id="IPR026046">
    <property type="entry name" value="UBIAD1"/>
</dbReference>
<sequence>MGKKFKIMNQILCALFHKHINVVDMSDVLDKKIENVLDQADRMFIATSVGGNSSGASVFFSRDGEDLVFFTFHPTRKAEQIRLNPRVHVVIWPKGQEGIEGLQIDGECYKIKDEDEKKRAYELVLNTTEAFKEFMEDEFLIKNDVVGYYRIKPTTIKYVNFYQEEKFEWKTYPANKTSAVKMAFKLGLKRIGLWLRTIRAPFLTATFAPIFIGAAVAWNDLKDAGLDSSWSWRMFWLVLGGASLAQVATNASNDYFDHTSNADEINKVASPFNGGSRVIQVGLMTPGQVLLTALISIAGTVAIGLHLNQQVSGEFFGNTPILWTGIIGTFLALGYTGDPVRLGYKGFGEIAIALGFGPVMVMGAHYVLTASIHNNVISEWNWIEALIASVPIAILVMLIVWINQFQDAPSDAAVGKNTWVVRTAEQGEWMKLEKPLKLYKQFMIEAFVAVAFVGIISFFTDYGTVYAFMALLPLALVWKAFKMADEWMIKWNNPDADRQKVPYELLLVNVSTIGIHFLTGILLAVAYIL</sequence>
<dbReference type="UniPathway" id="UPA00079"/>
<evidence type="ECO:0000256" key="5">
    <source>
        <dbReference type="ARBA" id="ARBA00022692"/>
    </source>
</evidence>
<keyword evidence="3" id="KW-0474">Menaquinone biosynthesis</keyword>
<protein>
    <submittedName>
        <fullName evidence="10">Putative pyridoxamine 5'-phosphate oxidase-related FMN-binding protein</fullName>
    </submittedName>
</protein>
<reference evidence="10" key="1">
    <citation type="journal article" date="2016" name="ISME J.">
        <title>Functional metagenomic screen reveals new and diverse microbial rhodopsins.</title>
        <authorList>
            <person name="Pushkarev A."/>
            <person name="Beja O."/>
        </authorList>
    </citation>
    <scope>NUCLEOTIDE SEQUENCE</scope>
</reference>
<proteinExistence type="predicted"/>
<evidence type="ECO:0000256" key="8">
    <source>
        <dbReference type="SAM" id="Phobius"/>
    </source>
</evidence>
<name>A0A0U2VXX1_9BACT</name>
<feature type="domain" description="Pyridoxamine 5'-phosphate oxidase N-terminal" evidence="9">
    <location>
        <begin position="29"/>
        <end position="120"/>
    </location>
</feature>
<comment type="pathway">
    <text evidence="2">Quinol/quinone metabolism; menaquinone biosynthesis.</text>
</comment>
<feature type="transmembrane region" description="Helical" evidence="8">
    <location>
        <begin position="289"/>
        <end position="309"/>
    </location>
</feature>
<organism evidence="10">
    <name type="scientific">uncultured bacterium EIL26B11</name>
    <dbReference type="NCBI Taxonomy" id="1768201"/>
    <lineage>
        <taxon>Bacteria</taxon>
        <taxon>environmental samples</taxon>
    </lineage>
</organism>
<evidence type="ECO:0000259" key="9">
    <source>
        <dbReference type="Pfam" id="PF01243"/>
    </source>
</evidence>
<keyword evidence="5 8" id="KW-0812">Transmembrane</keyword>
<evidence type="ECO:0000256" key="4">
    <source>
        <dbReference type="ARBA" id="ARBA00022679"/>
    </source>
</evidence>
<evidence type="ECO:0000256" key="7">
    <source>
        <dbReference type="ARBA" id="ARBA00023136"/>
    </source>
</evidence>
<dbReference type="InterPro" id="IPR044878">
    <property type="entry name" value="UbiA_sf"/>
</dbReference>
<dbReference type="Gene3D" id="1.10.357.140">
    <property type="entry name" value="UbiA prenyltransferase"/>
    <property type="match status" value="1"/>
</dbReference>
<dbReference type="PANTHER" id="PTHR13929:SF0">
    <property type="entry name" value="UBIA PRENYLTRANSFERASE DOMAIN-CONTAINING PROTEIN 1"/>
    <property type="match status" value="1"/>
</dbReference>
<dbReference type="PANTHER" id="PTHR13929">
    <property type="entry name" value="1,4-DIHYDROXY-2-NAPHTHOATE OCTAPRENYLTRANSFERASE"/>
    <property type="match status" value="1"/>
</dbReference>
<dbReference type="SUPFAM" id="SSF50475">
    <property type="entry name" value="FMN-binding split barrel"/>
    <property type="match status" value="1"/>
</dbReference>
<dbReference type="InterPro" id="IPR012349">
    <property type="entry name" value="Split_barrel_FMN-bd"/>
</dbReference>
<feature type="transmembrane region" description="Helical" evidence="8">
    <location>
        <begin position="438"/>
        <end position="459"/>
    </location>
</feature>
<dbReference type="GO" id="GO:0004659">
    <property type="term" value="F:prenyltransferase activity"/>
    <property type="evidence" value="ECO:0007669"/>
    <property type="project" value="InterPro"/>
</dbReference>
<dbReference type="InterPro" id="IPR000537">
    <property type="entry name" value="UbiA_prenyltransferase"/>
</dbReference>
<comment type="subcellular location">
    <subcellularLocation>
        <location evidence="1">Membrane</location>
        <topology evidence="1">Multi-pass membrane protein</topology>
    </subcellularLocation>
</comment>
<evidence type="ECO:0000256" key="1">
    <source>
        <dbReference type="ARBA" id="ARBA00004141"/>
    </source>
</evidence>
<evidence type="ECO:0000256" key="6">
    <source>
        <dbReference type="ARBA" id="ARBA00022989"/>
    </source>
</evidence>